<feature type="compositionally biased region" description="Polar residues" evidence="1">
    <location>
        <begin position="2641"/>
        <end position="2657"/>
    </location>
</feature>
<dbReference type="PANTHER" id="PTHR17695:SF11">
    <property type="entry name" value="SMALL SUBUNIT PROCESSOME COMPONENT 20 HOMOLOG"/>
    <property type="match status" value="1"/>
</dbReference>
<evidence type="ECO:0000313" key="6">
    <source>
        <dbReference type="Proteomes" id="UP000887568"/>
    </source>
</evidence>
<dbReference type="Pfam" id="PF07539">
    <property type="entry name" value="UTP20_N"/>
    <property type="match status" value="1"/>
</dbReference>
<feature type="region of interest" description="Disordered" evidence="1">
    <location>
        <begin position="2617"/>
        <end position="2657"/>
    </location>
</feature>
<evidence type="ECO:0000313" key="5">
    <source>
        <dbReference type="EnsemblMetazoa" id="XP_038049232.1"/>
    </source>
</evidence>
<dbReference type="InterPro" id="IPR016024">
    <property type="entry name" value="ARM-type_fold"/>
</dbReference>
<dbReference type="GO" id="GO:0030686">
    <property type="term" value="C:90S preribosome"/>
    <property type="evidence" value="ECO:0007669"/>
    <property type="project" value="TreeGrafter"/>
</dbReference>
<feature type="compositionally biased region" description="Basic residues" evidence="1">
    <location>
        <begin position="2787"/>
        <end position="2806"/>
    </location>
</feature>
<dbReference type="CTD" id="27340"/>
<evidence type="ECO:0000259" key="4">
    <source>
        <dbReference type="Pfam" id="PF23099"/>
    </source>
</evidence>
<dbReference type="SUPFAM" id="SSF48371">
    <property type="entry name" value="ARM repeat"/>
    <property type="match status" value="3"/>
</dbReference>
<dbReference type="OMA" id="EGLMAMF"/>
<accession>A0A913ZBS5</accession>
<feature type="compositionally biased region" description="Polar residues" evidence="1">
    <location>
        <begin position="1704"/>
        <end position="1714"/>
    </location>
</feature>
<dbReference type="OrthoDB" id="360653at2759"/>
<evidence type="ECO:0000259" key="2">
    <source>
        <dbReference type="Pfam" id="PF07539"/>
    </source>
</evidence>
<evidence type="ECO:0000256" key="1">
    <source>
        <dbReference type="SAM" id="MobiDB-lite"/>
    </source>
</evidence>
<feature type="domain" description="U3 small nucleolar RNA-associated protein 20" evidence="3">
    <location>
        <begin position="1818"/>
        <end position="2033"/>
    </location>
</feature>
<dbReference type="InterPro" id="IPR052575">
    <property type="entry name" value="SSU_processome_comp_20"/>
</dbReference>
<dbReference type="Pfam" id="PF23099">
    <property type="entry name" value="UTP20_C"/>
    <property type="match status" value="1"/>
</dbReference>
<feature type="compositionally biased region" description="Basic and acidic residues" evidence="1">
    <location>
        <begin position="1716"/>
        <end position="1744"/>
    </location>
</feature>
<feature type="region of interest" description="Disordered" evidence="1">
    <location>
        <begin position="1702"/>
        <end position="1769"/>
    </location>
</feature>
<evidence type="ECO:0008006" key="7">
    <source>
        <dbReference type="Google" id="ProtNLM"/>
    </source>
</evidence>
<dbReference type="RefSeq" id="XP_038049232.1">
    <property type="nucleotide sequence ID" value="XM_038193304.1"/>
</dbReference>
<feature type="region of interest" description="Disordered" evidence="1">
    <location>
        <begin position="2780"/>
        <end position="2811"/>
    </location>
</feature>
<dbReference type="EnsemblMetazoa" id="XM_038193304.1">
    <property type="protein sequence ID" value="XP_038049232.1"/>
    <property type="gene ID" value="LOC119722902"/>
</dbReference>
<dbReference type="InterPro" id="IPR057525">
    <property type="entry name" value="UTP20_C"/>
</dbReference>
<organism evidence="5 6">
    <name type="scientific">Patiria miniata</name>
    <name type="common">Bat star</name>
    <name type="synonym">Asterina miniata</name>
    <dbReference type="NCBI Taxonomy" id="46514"/>
    <lineage>
        <taxon>Eukaryota</taxon>
        <taxon>Metazoa</taxon>
        <taxon>Echinodermata</taxon>
        <taxon>Eleutherozoa</taxon>
        <taxon>Asterozoa</taxon>
        <taxon>Asteroidea</taxon>
        <taxon>Valvatacea</taxon>
        <taxon>Valvatida</taxon>
        <taxon>Asterinidae</taxon>
        <taxon>Patiria</taxon>
    </lineage>
</organism>
<dbReference type="InterPro" id="IPR011989">
    <property type="entry name" value="ARM-like"/>
</dbReference>
<reference evidence="5" key="1">
    <citation type="submission" date="2022-11" db="UniProtKB">
        <authorList>
            <consortium name="EnsemblMetazoa"/>
        </authorList>
    </citation>
    <scope>IDENTIFICATION</scope>
</reference>
<feature type="compositionally biased region" description="Acidic residues" evidence="1">
    <location>
        <begin position="1745"/>
        <end position="1763"/>
    </location>
</feature>
<dbReference type="Gene3D" id="1.25.10.10">
    <property type="entry name" value="Leucine-rich Repeat Variant"/>
    <property type="match status" value="2"/>
</dbReference>
<feature type="domain" description="U3 small nucleolar RNA-associated protein 20 N-terminal" evidence="2">
    <location>
        <begin position="916"/>
        <end position="1540"/>
    </location>
</feature>
<dbReference type="Pfam" id="PF20416">
    <property type="entry name" value="UTP20"/>
    <property type="match status" value="1"/>
</dbReference>
<proteinExistence type="predicted"/>
<keyword evidence="6" id="KW-1185">Reference proteome</keyword>
<dbReference type="InterPro" id="IPR011430">
    <property type="entry name" value="UTP20_N"/>
</dbReference>
<name>A0A913ZBS5_PATMI</name>
<sequence length="2824" mass="319963">MKTKSSYHRNTNTYKFQTFSERISNINIDVIRKGGRTEQQPEDADSFFAAGLAKWTDLNCTQDFGNFTSDISGQVDSFAQLVHHEDEIITALKKHLQKKGSLAHQPLLDLLVQLARDLQTDFYPHFPDFFHIIVSLLNTQDTELLENAFRAFGYLFKFLWRYLVRDIHDVFRLYSPLLADSQRDHIRNFAAESFAFLMRKVKDHDALFNMMLARLEENPDQSTGFGRLFFEMIKGVKTQFHSCTEKVLPILLSKLGPIQASVESTCQLPWQLVLETLQAAFEFMAEWTSPEHAGVIGSVLKSCVSAMHKLFTAEADTDRKVQIADQLDRLLALTTQWIGHHSGYLIKQPDTYAEVLLTLLEGSILPGQCGDTLLDLTAALLNASQCDIRNDVITHLVRSVFSSHYSQLQVLGFSLQLFSMRSFEKDILHPLLHFCHTGIGGKSTSSNHDILHTLCSLVLHKQSSTTDGSVLESHEPYLMDFSFDVYKSQSKSKKNKKRADNFPEYLLSLLEFSPELLRQDNVVSVLWAALVCLPSTRPLDKARVVPKLKSLITTLGDVAENQKDETVKDMLLYLLSVAVCSLLQCGQGQPMQSLVQEDFVWNILRTNPTCVHALLIGDLYITQLLRDQDGSFLAADKLKLILPALQPNLSSPHKKVRTLTLRILSQFPVKLPTIPDLHTRQVCVFKLCLDAELVPATIEDYREKQKLLQRLSYDAVQPNVPLGEYKEVALRYLIGSLYINFQLLWQPIMEMIKTHAYGMDKKCFWSVYTDHLQKMATLLESSYRETTTNLNLNDSMEVLSPNSDDLSALFSRVQAESVADADRQDHWNVRQLMWKAMAQFAERAEGRSRDLVPLVFRFIENEYHPSNVNNAPTQDIRTKTGLDMSLHQTEDVDETPRRSLKRGRKKIGKGSVYRALVAYLQLFSKFKDPKSMYKEPQLRKLYFDLLSSNFPDIQKVVLSCLMTYNHPYLTPYRDSLEALMEDKKFRETLVQFSIDETTGVVADNHREGLLPILLRILYGKMMSKTGPGTQGKSGGAVRRATILRFIAGSSSSEMSVFLDLVLEPCQLILKGDCHLMMTDFLDSLHPSAVIPLKKQQSILDTIGVIFSKLGHRIEPFASKILHLVITVLASYAQLLDQRNQIQTYAIGQLKKLRQLALLRLVEFFGIFEQHPFSANEIDCIFEAAVWPQIDSLANECLASPTPLLKLILVWSKNPRFHSLLAKHHPTRPSCTILPSVTALLSASTVSASVVAMVMEIVEQLLMKEDSGIEDGQDVDDDLQVNDLIDVKIEDREFTEPPSYGTKLLFPYVPAVLQYLSSSVSRCTQTKEDRRSLPMKDLNILSKISLYISDPEQSAVLVSLLLPFLRRTNEKHETTELDILHTVRNVIKLCENPADFLGTLSALFYRLTFRQSRAVLCEVFAAMAQSNPDLGDLARLMKQLNSWDRKHIDEPDYAYRLAGFKLANERLAAMATVDIAFVTPIIYNCFYMIMKIEDMSMRDNSAHFLKALLQKLSSEELNTEHFNGIVIHKYAPAIRDALRLKSENARHEMICLLSDIVQLFPDHPQFQCMRILQDTDIEKDFFENIRHIQHHRRMRALRRLALHARQGDLTYSALYQFLLPMATALIFDQTIAAKNPNLVIEAIGAVGAVAGQLPWRWYYLILQQYLRLVMRSIDQQKTAVRLVVAVLDGFHFDLSLSEGVESVQVGKTSAKPSQDSSEDRGGDNDKSTDAKSNNEGENKEVVNEKDVDEDDDEGDDEENEDTAELDSHEDADKLKNNVALATKIHRIIVASILPKLHKTLTNKVKSEEHHKKARYSIADDEEILRVPIALAMVKLLQALPKKTLHRSLPGVLVKVCQMLKSRAKDVRDVSRDTLVKILASLGVKYFPFILKELCHALTRGYQLHVLSFTLHALLHSALPTLKPGDLDTSIHSMIEVINKELFGEVADEKEVEGIVGKLVEARSIKGYDSYEMIAKVIGQSSLTQLLIPLKEILEVSHKHKVVRKATDVLKHVTMGLIANPGITVDAMLIYIHGLATETIPFLNPSDSDKAKTKPPDPQAGPESCYLLPPTPKKGGVAPKVSKKTNMHLIVEFGLQLLHMNLKRSKLSPSNQQHLQMLDPFIPILMDSLTSKYTKVTVVALRCITWMLRYPLPSISKSAFRLTKILFKILHTHAMAGAAKGANFDIVVSCFKAVTVLVRDVKQHMIDEKQLQVLLTYAEEDMHDHTRQATAFGLLKAILSRKLIVPEMHDVMKKVAQLSITSESPSVRLQCRQVVLNFLLDYPLGNKLKRHLEFYVRQLNFDLETGRESSLEMLATIFSSFPQKTLETYAGMFFIPMATRLVNDESAKCRKITALAIKSLLQKLRVEKRDELFTMATHWLHDDNPAHQRLASQLCGIFVDAEEAGFQRRLDDILPQIQEHITPDGLLKDGMSAMETDDTSMEERHTDHMLFNLLSTLAKMIKHCSIIGNKAYTNTLNAIWDSIQSHLLHPHSWVRLVSAQLFGDLFASKQPDIIAGTMLTAASGTWTTNTSANENRMGKKTKCKRKADKERGGVTGKMEAVEYPLNHGQEIVRELVFTFCKQLQSALLNKDLGDQVVRNLVFLGKVILRLYPDKTEIYQTEERSDSEDENDDENDERTPKLSAEQNTTTTDKQGLGRRTQSPADLTWFLRRMCRIAASEAAKTPKQTLRRTCVVKWLAAMAMDVGGDRLPSYLKLMMKPMCREIGDQKSHADNDLRQLCQEALDLIKGLVGLETFSHAYADVQRVITQTRIQRKQQRALQAVADPVQAAKRKEKKHQNKKEAKKRRLQQLRPTYHIVKKAKLSDGT</sequence>
<dbReference type="GO" id="GO:0032040">
    <property type="term" value="C:small-subunit processome"/>
    <property type="evidence" value="ECO:0007669"/>
    <property type="project" value="TreeGrafter"/>
</dbReference>
<dbReference type="Proteomes" id="UP000887568">
    <property type="component" value="Unplaced"/>
</dbReference>
<dbReference type="PANTHER" id="PTHR17695">
    <property type="entry name" value="SMALL SUBUNIT PROCESSOME COMPONENT 20 HOMOLOG"/>
    <property type="match status" value="1"/>
</dbReference>
<dbReference type="InterPro" id="IPR046523">
    <property type="entry name" value="UTP20_dom"/>
</dbReference>
<protein>
    <recommendedName>
        <fullName evidence="7">Small subunit processome component 20 homolog</fullName>
    </recommendedName>
</protein>
<feature type="compositionally biased region" description="Acidic residues" evidence="1">
    <location>
        <begin position="2622"/>
        <end position="2633"/>
    </location>
</feature>
<feature type="domain" description="U3 small nucleolar RNA-associated protein 20 C-terminal" evidence="4">
    <location>
        <begin position="2562"/>
        <end position="2806"/>
    </location>
</feature>
<evidence type="ECO:0000259" key="3">
    <source>
        <dbReference type="Pfam" id="PF20416"/>
    </source>
</evidence>
<dbReference type="GeneID" id="119722902"/>